<dbReference type="Gene3D" id="3.40.630.30">
    <property type="match status" value="1"/>
</dbReference>
<dbReference type="EMBL" id="CP032134">
    <property type="protein sequence ID" value="AXY56558.1"/>
    <property type="molecule type" value="Genomic_DNA"/>
</dbReference>
<evidence type="ECO:0000313" key="3">
    <source>
        <dbReference type="Proteomes" id="UP000263753"/>
    </source>
</evidence>
<keyword evidence="2" id="KW-0808">Transferase</keyword>
<dbReference type="KEGG" id="achi:CDG60_08255"/>
<evidence type="ECO:0000259" key="1">
    <source>
        <dbReference type="PROSITE" id="PS51186"/>
    </source>
</evidence>
<gene>
    <name evidence="2" type="ORF">CDG60_08255</name>
</gene>
<dbReference type="CDD" id="cd04301">
    <property type="entry name" value="NAT_SF"/>
    <property type="match status" value="1"/>
</dbReference>
<accession>A0A3B7LVH2</accession>
<dbReference type="InterPro" id="IPR016181">
    <property type="entry name" value="Acyl_CoA_acyltransferase"/>
</dbReference>
<dbReference type="GO" id="GO:0016747">
    <property type="term" value="F:acyltransferase activity, transferring groups other than amino-acyl groups"/>
    <property type="evidence" value="ECO:0007669"/>
    <property type="project" value="InterPro"/>
</dbReference>
<name>A0A3B7LVH2_9GAMM</name>
<sequence length="179" mass="20453">MTDFKIRKFAEQDKTAVVNLLNQAYREESSSWTTEYGLVNGARINEQQLDSFTGDIRNHFYVMEQAYLNDATVSIIGCIGITELHQAVEIGTFCVKPRRQNSGLGKVLLEFAEQTVLNEFDAINEFQMYVLDVRAELIEYYARRGYVQTGITEEYPVHADVGVPLQSIMLLQLKKTVEK</sequence>
<protein>
    <submittedName>
        <fullName evidence="2">N-acetyltransferase</fullName>
    </submittedName>
</protein>
<dbReference type="AlphaFoldDB" id="A0A3B7LVH2"/>
<feature type="domain" description="N-acetyltransferase" evidence="1">
    <location>
        <begin position="4"/>
        <end position="178"/>
    </location>
</feature>
<dbReference type="PROSITE" id="PS51186">
    <property type="entry name" value="GNAT"/>
    <property type="match status" value="1"/>
</dbReference>
<organism evidence="2 3">
    <name type="scientific">Acinetobacter chinensis</name>
    <dbReference type="NCBI Taxonomy" id="2004650"/>
    <lineage>
        <taxon>Bacteria</taxon>
        <taxon>Pseudomonadati</taxon>
        <taxon>Pseudomonadota</taxon>
        <taxon>Gammaproteobacteria</taxon>
        <taxon>Moraxellales</taxon>
        <taxon>Moraxellaceae</taxon>
        <taxon>Acinetobacter</taxon>
    </lineage>
</organism>
<dbReference type="InterPro" id="IPR000182">
    <property type="entry name" value="GNAT_dom"/>
</dbReference>
<reference evidence="3" key="1">
    <citation type="submission" date="2018-09" db="EMBL/GenBank/DDBJ databases">
        <title>The complete genome of Acinetobacter sp. strain WCHAc010005.</title>
        <authorList>
            <person name="Hu Y."/>
            <person name="Long H."/>
            <person name="Feng Y."/>
            <person name="Zong Z."/>
        </authorList>
    </citation>
    <scope>NUCLEOTIDE SEQUENCE [LARGE SCALE GENOMIC DNA]</scope>
    <source>
        <strain evidence="3">WCHAc010005</strain>
    </source>
</reference>
<proteinExistence type="predicted"/>
<dbReference type="Pfam" id="PF00583">
    <property type="entry name" value="Acetyltransf_1"/>
    <property type="match status" value="1"/>
</dbReference>
<dbReference type="RefSeq" id="WP_087511651.1">
    <property type="nucleotide sequence ID" value="NZ_CP032134.1"/>
</dbReference>
<evidence type="ECO:0000313" key="2">
    <source>
        <dbReference type="EMBL" id="AXY56558.1"/>
    </source>
</evidence>
<dbReference type="SUPFAM" id="SSF55729">
    <property type="entry name" value="Acyl-CoA N-acyltransferases (Nat)"/>
    <property type="match status" value="1"/>
</dbReference>
<dbReference type="Proteomes" id="UP000263753">
    <property type="component" value="Chromosome"/>
</dbReference>